<dbReference type="AlphaFoldDB" id="A0A8W8KBR2"/>
<evidence type="ECO:0008006" key="5">
    <source>
        <dbReference type="Google" id="ProtNLM"/>
    </source>
</evidence>
<dbReference type="Proteomes" id="UP000005408">
    <property type="component" value="Unassembled WGS sequence"/>
</dbReference>
<evidence type="ECO:0000313" key="3">
    <source>
        <dbReference type="EnsemblMetazoa" id="G22520.1:cds"/>
    </source>
</evidence>
<accession>A0A8W8KBR2</accession>
<dbReference type="Gene3D" id="1.10.443.10">
    <property type="entry name" value="Intergrase catalytic core"/>
    <property type="match status" value="1"/>
</dbReference>
<evidence type="ECO:0000313" key="4">
    <source>
        <dbReference type="Proteomes" id="UP000005408"/>
    </source>
</evidence>
<dbReference type="InterPro" id="IPR011010">
    <property type="entry name" value="DNA_brk_join_enz"/>
</dbReference>
<sequence>MPKRKTQSSESQPYQPRKRAGKQPPLLEPPSAPSTTDYPEVQMNLAPELPQSIPGPSYTLGAQETPPVEPLPPHQLQDLAERISTILKDRGSPQSQEEDLETSNQPGVLKSGVFWIQQNHLYYKRIGELVQDSKVKPGHAIQVGDVRLSTSNSVIITLRHSKTDQEGKGATITLVPASPICPIQHLNKYATLRPNSPGAFFIHLSGYPVTRYQAESVFNKAIRMLGLDTKMYKTHSFRIGAASNAWASGMSQMDIAGNGRWKSRCMYRY</sequence>
<name>A0A8W8KBR2_MAGGI</name>
<dbReference type="GO" id="GO:0006310">
    <property type="term" value="P:DNA recombination"/>
    <property type="evidence" value="ECO:0007669"/>
    <property type="project" value="UniProtKB-KW"/>
</dbReference>
<dbReference type="InterPro" id="IPR052925">
    <property type="entry name" value="Phage_Integrase-like_Recomb"/>
</dbReference>
<reference evidence="3" key="1">
    <citation type="submission" date="2022-08" db="UniProtKB">
        <authorList>
            <consortium name="EnsemblMetazoa"/>
        </authorList>
    </citation>
    <scope>IDENTIFICATION</scope>
    <source>
        <strain evidence="3">05x7-T-G4-1.051#20</strain>
    </source>
</reference>
<dbReference type="GO" id="GO:0015074">
    <property type="term" value="P:DNA integration"/>
    <property type="evidence" value="ECO:0007669"/>
    <property type="project" value="InterPro"/>
</dbReference>
<keyword evidence="1" id="KW-0233">DNA recombination</keyword>
<evidence type="ECO:0000256" key="2">
    <source>
        <dbReference type="SAM" id="MobiDB-lite"/>
    </source>
</evidence>
<protein>
    <recommendedName>
        <fullName evidence="5">Tyr recombinase domain-containing protein</fullName>
    </recommendedName>
</protein>
<keyword evidence="4" id="KW-1185">Reference proteome</keyword>
<proteinExistence type="predicted"/>
<evidence type="ECO:0000256" key="1">
    <source>
        <dbReference type="ARBA" id="ARBA00023172"/>
    </source>
</evidence>
<dbReference type="PANTHER" id="PTHR34605:SF3">
    <property type="entry name" value="P CELL-TYPE AGGLUTINATION PROTEIN MAP4-LIKE-RELATED"/>
    <property type="match status" value="1"/>
</dbReference>
<feature type="region of interest" description="Disordered" evidence="2">
    <location>
        <begin position="1"/>
        <end position="73"/>
    </location>
</feature>
<dbReference type="InterPro" id="IPR013762">
    <property type="entry name" value="Integrase-like_cat_sf"/>
</dbReference>
<organism evidence="3 4">
    <name type="scientific">Magallana gigas</name>
    <name type="common">Pacific oyster</name>
    <name type="synonym">Crassostrea gigas</name>
    <dbReference type="NCBI Taxonomy" id="29159"/>
    <lineage>
        <taxon>Eukaryota</taxon>
        <taxon>Metazoa</taxon>
        <taxon>Spiralia</taxon>
        <taxon>Lophotrochozoa</taxon>
        <taxon>Mollusca</taxon>
        <taxon>Bivalvia</taxon>
        <taxon>Autobranchia</taxon>
        <taxon>Pteriomorphia</taxon>
        <taxon>Ostreida</taxon>
        <taxon>Ostreoidea</taxon>
        <taxon>Ostreidae</taxon>
        <taxon>Magallana</taxon>
    </lineage>
</organism>
<dbReference type="EnsemblMetazoa" id="G22520.1">
    <property type="protein sequence ID" value="G22520.1:cds"/>
    <property type="gene ID" value="G22520"/>
</dbReference>
<dbReference type="GO" id="GO:0003677">
    <property type="term" value="F:DNA binding"/>
    <property type="evidence" value="ECO:0007669"/>
    <property type="project" value="InterPro"/>
</dbReference>
<dbReference type="SUPFAM" id="SSF56349">
    <property type="entry name" value="DNA breaking-rejoining enzymes"/>
    <property type="match status" value="1"/>
</dbReference>
<dbReference type="PANTHER" id="PTHR34605">
    <property type="entry name" value="PHAGE_INTEGRASE DOMAIN-CONTAINING PROTEIN"/>
    <property type="match status" value="1"/>
</dbReference>